<evidence type="ECO:0008006" key="4">
    <source>
        <dbReference type="Google" id="ProtNLM"/>
    </source>
</evidence>
<dbReference type="RefSeq" id="WP_143165831.1">
    <property type="nucleotide sequence ID" value="NZ_FQXG01000010.1"/>
</dbReference>
<evidence type="ECO:0000313" key="2">
    <source>
        <dbReference type="EMBL" id="SHI21468.1"/>
    </source>
</evidence>
<feature type="signal peptide" evidence="1">
    <location>
        <begin position="1"/>
        <end position="19"/>
    </location>
</feature>
<evidence type="ECO:0000313" key="3">
    <source>
        <dbReference type="Proteomes" id="UP000184268"/>
    </source>
</evidence>
<accession>A0A1M5ZBD4</accession>
<dbReference type="AlphaFoldDB" id="A0A1M5ZBD4"/>
<gene>
    <name evidence="2" type="ORF">SAMN02745129_0140</name>
</gene>
<organism evidence="2 3">
    <name type="scientific">Ferrimonas marina</name>
    <dbReference type="NCBI Taxonomy" id="299255"/>
    <lineage>
        <taxon>Bacteria</taxon>
        <taxon>Pseudomonadati</taxon>
        <taxon>Pseudomonadota</taxon>
        <taxon>Gammaproteobacteria</taxon>
        <taxon>Alteromonadales</taxon>
        <taxon>Ferrimonadaceae</taxon>
        <taxon>Ferrimonas</taxon>
    </lineage>
</organism>
<evidence type="ECO:0000256" key="1">
    <source>
        <dbReference type="SAM" id="SignalP"/>
    </source>
</evidence>
<reference evidence="2 3" key="1">
    <citation type="submission" date="2016-11" db="EMBL/GenBank/DDBJ databases">
        <authorList>
            <person name="Jaros S."/>
            <person name="Januszkiewicz K."/>
            <person name="Wedrychowicz H."/>
        </authorList>
    </citation>
    <scope>NUCLEOTIDE SEQUENCE [LARGE SCALE GENOMIC DNA]</scope>
    <source>
        <strain evidence="2 3">DSM 16917</strain>
    </source>
</reference>
<sequence length="229" mass="24984">MCRVQMGAALVLGLVSVNAAGFEFALGADSRYVSEGRNNLEHGGIQWLEGSQDLASGLVVSGAYGSALSSTQEYDELNLGLGYEFALADWALGLGYTRLEMFEDEESDNEFSLGVAWEGHPWLVPSLELVYSTEAAGSFVELGLSSEWALGANWVLAPYLVVGLDYGYADEVHRGYNHTAIGTELAWQFSPRLGLNMVLEHQQLSDSVELVDESEYGQSWVGAHLVMRF</sequence>
<protein>
    <recommendedName>
        <fullName evidence="4">Outer membrane protein beta-barrel domain-containing protein</fullName>
    </recommendedName>
</protein>
<feature type="chain" id="PRO_5009915426" description="Outer membrane protein beta-barrel domain-containing protein" evidence="1">
    <location>
        <begin position="20"/>
        <end position="229"/>
    </location>
</feature>
<dbReference type="OrthoDB" id="6078963at2"/>
<dbReference type="EMBL" id="FQXG01000010">
    <property type="protein sequence ID" value="SHI21468.1"/>
    <property type="molecule type" value="Genomic_DNA"/>
</dbReference>
<proteinExistence type="predicted"/>
<name>A0A1M5ZBD4_9GAMM</name>
<dbReference type="Gene3D" id="2.40.160.10">
    <property type="entry name" value="Porin"/>
    <property type="match status" value="1"/>
</dbReference>
<dbReference type="Proteomes" id="UP000184268">
    <property type="component" value="Unassembled WGS sequence"/>
</dbReference>
<keyword evidence="3" id="KW-1185">Reference proteome</keyword>
<keyword evidence="1" id="KW-0732">Signal</keyword>
<dbReference type="InterPro" id="IPR023614">
    <property type="entry name" value="Porin_dom_sf"/>
</dbReference>
<dbReference type="SUPFAM" id="SSF56935">
    <property type="entry name" value="Porins"/>
    <property type="match status" value="1"/>
</dbReference>